<comment type="caution">
    <text evidence="1">The sequence shown here is derived from an EMBL/GenBank/DDBJ whole genome shotgun (WGS) entry which is preliminary data.</text>
</comment>
<evidence type="ECO:0000313" key="2">
    <source>
        <dbReference type="Proteomes" id="UP000324575"/>
    </source>
</evidence>
<dbReference type="AlphaFoldDB" id="A0A5M8P3B7"/>
<gene>
    <name evidence="1" type="ORF">EZS26_000986</name>
</gene>
<evidence type="ECO:0000313" key="1">
    <source>
        <dbReference type="EMBL" id="KAA6302816.1"/>
    </source>
</evidence>
<protein>
    <submittedName>
        <fullName evidence="1">Uncharacterized protein</fullName>
    </submittedName>
</protein>
<dbReference type="Proteomes" id="UP000324575">
    <property type="component" value="Unassembled WGS sequence"/>
</dbReference>
<name>A0A5M8P3B7_9BACT</name>
<dbReference type="EMBL" id="SNRX01000005">
    <property type="protein sequence ID" value="KAA6302816.1"/>
    <property type="molecule type" value="Genomic_DNA"/>
</dbReference>
<reference evidence="1 2" key="1">
    <citation type="submission" date="2019-03" db="EMBL/GenBank/DDBJ databases">
        <title>Single cell metagenomics reveals metabolic interactions within the superorganism composed of flagellate Streblomastix strix and complex community of Bacteroidetes bacteria on its surface.</title>
        <authorList>
            <person name="Treitli S.C."/>
            <person name="Kolisko M."/>
            <person name="Husnik F."/>
            <person name="Keeling P."/>
            <person name="Hampl V."/>
        </authorList>
    </citation>
    <scope>NUCLEOTIDE SEQUENCE [LARGE SCALE GENOMIC DNA]</scope>
    <source>
        <strain evidence="1">St1</strain>
    </source>
</reference>
<proteinExistence type="predicted"/>
<sequence>MIDNDFYTKEFTCGSSSLSRGELESLPCPFCTENVSDETMQKIIDLTDSSTRERLRLPMNKPLNLGDDKVSAIWWEELEAIVNQENIPYYEDL</sequence>
<organism evidence="1 2">
    <name type="scientific">Candidatus Ordinivivax streblomastigis</name>
    <dbReference type="NCBI Taxonomy" id="2540710"/>
    <lineage>
        <taxon>Bacteria</taxon>
        <taxon>Pseudomonadati</taxon>
        <taxon>Bacteroidota</taxon>
        <taxon>Bacteroidia</taxon>
        <taxon>Bacteroidales</taxon>
        <taxon>Candidatus Ordinivivax</taxon>
    </lineage>
</organism>
<accession>A0A5M8P3B7</accession>